<dbReference type="GO" id="GO:0016651">
    <property type="term" value="F:oxidoreductase activity, acting on NAD(P)H"/>
    <property type="evidence" value="ECO:0007669"/>
    <property type="project" value="UniProtKB-ARBA"/>
</dbReference>
<evidence type="ECO:0000259" key="5">
    <source>
        <dbReference type="PROSITE" id="PS51379"/>
    </source>
</evidence>
<proteinExistence type="predicted"/>
<keyword evidence="2" id="KW-0408">Iron</keyword>
<dbReference type="OrthoDB" id="9813995at2"/>
<dbReference type="PROSITE" id="PS00198">
    <property type="entry name" value="4FE4S_FER_1"/>
    <property type="match status" value="2"/>
</dbReference>
<dbReference type="RefSeq" id="WP_075713289.1">
    <property type="nucleotide sequence ID" value="NZ_MJIE01000001.1"/>
</dbReference>
<dbReference type="InterPro" id="IPR008254">
    <property type="entry name" value="Flavodoxin/NO_synth"/>
</dbReference>
<feature type="domain" description="4Fe-4S ferredoxin-type" evidence="5">
    <location>
        <begin position="255"/>
        <end position="278"/>
    </location>
</feature>
<accession>A0A1Q9JIT5</accession>
<keyword evidence="3" id="KW-0411">Iron-sulfur</keyword>
<gene>
    <name evidence="6" type="ORF">BHK98_08245</name>
</gene>
<evidence type="ECO:0000313" key="7">
    <source>
        <dbReference type="Proteomes" id="UP000187404"/>
    </source>
</evidence>
<keyword evidence="7" id="KW-1185">Reference proteome</keyword>
<protein>
    <recommendedName>
        <fullName evidence="8">Ferredoxin</fullName>
    </recommendedName>
</protein>
<evidence type="ECO:0008006" key="8">
    <source>
        <dbReference type="Google" id="ProtNLM"/>
    </source>
</evidence>
<dbReference type="Gene3D" id="3.30.70.20">
    <property type="match status" value="1"/>
</dbReference>
<evidence type="ECO:0000256" key="1">
    <source>
        <dbReference type="ARBA" id="ARBA00022723"/>
    </source>
</evidence>
<dbReference type="Gene3D" id="3.40.50.360">
    <property type="match status" value="1"/>
</dbReference>
<organism evidence="6 7">
    <name type="scientific">Hornefia porci</name>
    <dbReference type="NCBI Taxonomy" id="2652292"/>
    <lineage>
        <taxon>Bacteria</taxon>
        <taxon>Bacillati</taxon>
        <taxon>Bacillota</taxon>
        <taxon>Clostridia</taxon>
        <taxon>Peptostreptococcales</taxon>
        <taxon>Anaerovoracaceae</taxon>
        <taxon>Hornefia</taxon>
    </lineage>
</organism>
<dbReference type="InterPro" id="IPR017900">
    <property type="entry name" value="4Fe4S_Fe_S_CS"/>
</dbReference>
<dbReference type="InterPro" id="IPR017896">
    <property type="entry name" value="4Fe4S_Fe-S-bd"/>
</dbReference>
<dbReference type="SUPFAM" id="SSF54862">
    <property type="entry name" value="4Fe-4S ferredoxins"/>
    <property type="match status" value="1"/>
</dbReference>
<dbReference type="SUPFAM" id="SSF52218">
    <property type="entry name" value="Flavoproteins"/>
    <property type="match status" value="1"/>
</dbReference>
<keyword evidence="1" id="KW-0479">Metal-binding</keyword>
<feature type="domain" description="4Fe-4S ferredoxin-type" evidence="5">
    <location>
        <begin position="222"/>
        <end position="251"/>
    </location>
</feature>
<evidence type="ECO:0000313" key="6">
    <source>
        <dbReference type="EMBL" id="OLR56051.1"/>
    </source>
</evidence>
<evidence type="ECO:0000256" key="2">
    <source>
        <dbReference type="ARBA" id="ARBA00023004"/>
    </source>
</evidence>
<evidence type="ECO:0000259" key="4">
    <source>
        <dbReference type="PROSITE" id="PS50902"/>
    </source>
</evidence>
<dbReference type="GO" id="GO:0051536">
    <property type="term" value="F:iron-sulfur cluster binding"/>
    <property type="evidence" value="ECO:0007669"/>
    <property type="project" value="UniProtKB-KW"/>
</dbReference>
<name>A0A1Q9JIT5_9FIRM</name>
<dbReference type="EMBL" id="MJIE01000001">
    <property type="protein sequence ID" value="OLR56051.1"/>
    <property type="molecule type" value="Genomic_DNA"/>
</dbReference>
<dbReference type="Proteomes" id="UP000187404">
    <property type="component" value="Unassembled WGS sequence"/>
</dbReference>
<reference evidence="6 7" key="1">
    <citation type="journal article" date="2016" name="Appl. Environ. Microbiol.">
        <title>Function and Phylogeny of Bacterial Butyryl Coenzyme A:Acetate Transferases and Their Diversity in the Proximal Colon of Swine.</title>
        <authorList>
            <person name="Trachsel J."/>
            <person name="Bayles D.O."/>
            <person name="Looft T."/>
            <person name="Levine U.Y."/>
            <person name="Allen H.K."/>
        </authorList>
    </citation>
    <scope>NUCLEOTIDE SEQUENCE [LARGE SCALE GENOMIC DNA]</scope>
    <source>
        <strain evidence="6 7">68-3-10</strain>
    </source>
</reference>
<feature type="domain" description="Flavodoxin-like" evidence="4">
    <location>
        <begin position="6"/>
        <end position="178"/>
    </location>
</feature>
<comment type="caution">
    <text evidence="6">The sequence shown here is derived from an EMBL/GenBank/DDBJ whole genome shotgun (WGS) entry which is preliminary data.</text>
</comment>
<dbReference type="AlphaFoldDB" id="A0A1Q9JIT5"/>
<dbReference type="STRING" id="1261640.BHK98_08245"/>
<dbReference type="GO" id="GO:0010181">
    <property type="term" value="F:FMN binding"/>
    <property type="evidence" value="ECO:0007669"/>
    <property type="project" value="InterPro"/>
</dbReference>
<dbReference type="PROSITE" id="PS51379">
    <property type="entry name" value="4FE4S_FER_2"/>
    <property type="match status" value="2"/>
</dbReference>
<evidence type="ECO:0000256" key="3">
    <source>
        <dbReference type="ARBA" id="ARBA00023014"/>
    </source>
</evidence>
<dbReference type="PROSITE" id="PS50902">
    <property type="entry name" value="FLAVODOXIN_LIKE"/>
    <property type="match status" value="1"/>
</dbReference>
<dbReference type="InterPro" id="IPR029039">
    <property type="entry name" value="Flavoprotein-like_sf"/>
</dbReference>
<sequence>MVIRKIAAAYFSAAGGTKEVTERIAAKLAEQYAAETGEIGNENAGRDAAETGETGAPEVRTVDFTLPCARTETFVFDRETLVVFGTPTYAGRVPNKVLPMIRELFRGNGAQAVAVVTFGNRNFDSSLTELTQELSGLGFVPVAGAAVACRHVFSKKIAPGRPDAEDLAKVDRFAEQVKTKLDDASAAGMGTAEIALIAGREEVGPYYTPLGRDGLPAKFLKAKVQTNLIKCDDCGICARVCPLGSIDVMETSRVPGICIKCHACVVNCPQGAKYFGDTAFLSHVAYLEEHCQRRAEPEFFL</sequence>
<dbReference type="GO" id="GO:0046872">
    <property type="term" value="F:metal ion binding"/>
    <property type="evidence" value="ECO:0007669"/>
    <property type="project" value="UniProtKB-KW"/>
</dbReference>